<dbReference type="Proteomes" id="UP000002051">
    <property type="component" value="Unassembled WGS sequence"/>
</dbReference>
<reference evidence="1 3" key="2">
    <citation type="journal article" date="2014" name="BMC Genomics">
        <title>An improved genome release (version Mt4.0) for the model legume Medicago truncatula.</title>
        <authorList>
            <person name="Tang H."/>
            <person name="Krishnakumar V."/>
            <person name="Bidwell S."/>
            <person name="Rosen B."/>
            <person name="Chan A."/>
            <person name="Zhou S."/>
            <person name="Gentzbittel L."/>
            <person name="Childs K.L."/>
            <person name="Yandell M."/>
            <person name="Gundlach H."/>
            <person name="Mayer K.F."/>
            <person name="Schwartz D.C."/>
            <person name="Town C.D."/>
        </authorList>
    </citation>
    <scope>GENOME REANNOTATION</scope>
    <source>
        <strain evidence="1">A17</strain>
        <strain evidence="2 3">cv. Jemalong A17</strain>
    </source>
</reference>
<evidence type="ECO:0000313" key="1">
    <source>
        <dbReference type="EMBL" id="KEH17625.1"/>
    </source>
</evidence>
<dbReference type="AlphaFoldDB" id="A0A072TVS4"/>
<sequence>MSEPVSENIIPFCQEFAKRTVSEPVSEKSFFILSEVRSSEPLASEIPTLYIHQWSLLHKHKSGRASTLERLVVQSGGTPVVQSGCYMCQSGTGIRYTKGKRAYIASDDKYTNSSNESENEVAYSCFMANHDEDEVNSIESEYDLTYDELFTICKELNDESTKLRKIVSTSKKTISTLE</sequence>
<dbReference type="EMBL" id="KL402729">
    <property type="protein sequence ID" value="KEH17625.1"/>
    <property type="molecule type" value="Genomic_DNA"/>
</dbReference>
<dbReference type="HOGENOM" id="CLU_1512796_0_0_1"/>
<proteinExistence type="predicted"/>
<organism evidence="1 3">
    <name type="scientific">Medicago truncatula</name>
    <name type="common">Barrel medic</name>
    <name type="synonym">Medicago tribuloides</name>
    <dbReference type="NCBI Taxonomy" id="3880"/>
    <lineage>
        <taxon>Eukaryota</taxon>
        <taxon>Viridiplantae</taxon>
        <taxon>Streptophyta</taxon>
        <taxon>Embryophyta</taxon>
        <taxon>Tracheophyta</taxon>
        <taxon>Spermatophyta</taxon>
        <taxon>Magnoliopsida</taxon>
        <taxon>eudicotyledons</taxon>
        <taxon>Gunneridae</taxon>
        <taxon>Pentapetalae</taxon>
        <taxon>rosids</taxon>
        <taxon>fabids</taxon>
        <taxon>Fabales</taxon>
        <taxon>Fabaceae</taxon>
        <taxon>Papilionoideae</taxon>
        <taxon>50 kb inversion clade</taxon>
        <taxon>NPAAA clade</taxon>
        <taxon>Hologalegina</taxon>
        <taxon>IRL clade</taxon>
        <taxon>Trifolieae</taxon>
        <taxon>Medicago</taxon>
    </lineage>
</organism>
<name>A0A072TVS4_MEDTR</name>
<dbReference type="PaxDb" id="3880-AES70407"/>
<evidence type="ECO:0000313" key="3">
    <source>
        <dbReference type="Proteomes" id="UP000002051"/>
    </source>
</evidence>
<protein>
    <submittedName>
        <fullName evidence="1 2">Uncharacterized protein</fullName>
    </submittedName>
</protein>
<dbReference type="EnsemblPlants" id="KEH17625">
    <property type="protein sequence ID" value="KEH17625"/>
    <property type="gene ID" value="MTR_0004s0300"/>
</dbReference>
<accession>A0A072TVS4</accession>
<evidence type="ECO:0000313" key="2">
    <source>
        <dbReference type="EnsemblPlants" id="KEH17625"/>
    </source>
</evidence>
<reference evidence="2" key="3">
    <citation type="submission" date="2015-06" db="UniProtKB">
        <authorList>
            <consortium name="EnsemblPlants"/>
        </authorList>
    </citation>
    <scope>IDENTIFICATION</scope>
    <source>
        <strain evidence="2">cv. Jemalong A17</strain>
    </source>
</reference>
<gene>
    <name evidence="1" type="ORF">MTR_0004s0300</name>
</gene>
<keyword evidence="3" id="KW-1185">Reference proteome</keyword>
<reference evidence="1 3" key="1">
    <citation type="journal article" date="2011" name="Nature">
        <title>The Medicago genome provides insight into the evolution of rhizobial symbioses.</title>
        <authorList>
            <person name="Young N.D."/>
            <person name="Debelle F."/>
            <person name="Oldroyd G.E."/>
            <person name="Geurts R."/>
            <person name="Cannon S.B."/>
            <person name="Udvardi M.K."/>
            <person name="Benedito V.A."/>
            <person name="Mayer K.F."/>
            <person name="Gouzy J."/>
            <person name="Schoof H."/>
            <person name="Van de Peer Y."/>
            <person name="Proost S."/>
            <person name="Cook D.R."/>
            <person name="Meyers B.C."/>
            <person name="Spannagl M."/>
            <person name="Cheung F."/>
            <person name="De Mita S."/>
            <person name="Krishnakumar V."/>
            <person name="Gundlach H."/>
            <person name="Zhou S."/>
            <person name="Mudge J."/>
            <person name="Bharti A.K."/>
            <person name="Murray J.D."/>
            <person name="Naoumkina M.A."/>
            <person name="Rosen B."/>
            <person name="Silverstein K.A."/>
            <person name="Tang H."/>
            <person name="Rombauts S."/>
            <person name="Zhao P.X."/>
            <person name="Zhou P."/>
            <person name="Barbe V."/>
            <person name="Bardou P."/>
            <person name="Bechner M."/>
            <person name="Bellec A."/>
            <person name="Berger A."/>
            <person name="Berges H."/>
            <person name="Bidwell S."/>
            <person name="Bisseling T."/>
            <person name="Choisne N."/>
            <person name="Couloux A."/>
            <person name="Denny R."/>
            <person name="Deshpande S."/>
            <person name="Dai X."/>
            <person name="Doyle J.J."/>
            <person name="Dudez A.M."/>
            <person name="Farmer A.D."/>
            <person name="Fouteau S."/>
            <person name="Franken C."/>
            <person name="Gibelin C."/>
            <person name="Gish J."/>
            <person name="Goldstein S."/>
            <person name="Gonzalez A.J."/>
            <person name="Green P.J."/>
            <person name="Hallab A."/>
            <person name="Hartog M."/>
            <person name="Hua A."/>
            <person name="Humphray S.J."/>
            <person name="Jeong D.H."/>
            <person name="Jing Y."/>
            <person name="Jocker A."/>
            <person name="Kenton S.M."/>
            <person name="Kim D.J."/>
            <person name="Klee K."/>
            <person name="Lai H."/>
            <person name="Lang C."/>
            <person name="Lin S."/>
            <person name="Macmil S.L."/>
            <person name="Magdelenat G."/>
            <person name="Matthews L."/>
            <person name="McCorrison J."/>
            <person name="Monaghan E.L."/>
            <person name="Mun J.H."/>
            <person name="Najar F.Z."/>
            <person name="Nicholson C."/>
            <person name="Noirot C."/>
            <person name="O'Bleness M."/>
            <person name="Paule C.R."/>
            <person name="Poulain J."/>
            <person name="Prion F."/>
            <person name="Qin B."/>
            <person name="Qu C."/>
            <person name="Retzel E.F."/>
            <person name="Riddle C."/>
            <person name="Sallet E."/>
            <person name="Samain S."/>
            <person name="Samson N."/>
            <person name="Sanders I."/>
            <person name="Saurat O."/>
            <person name="Scarpelli C."/>
            <person name="Schiex T."/>
            <person name="Segurens B."/>
            <person name="Severin A.J."/>
            <person name="Sherrier D.J."/>
            <person name="Shi R."/>
            <person name="Sims S."/>
            <person name="Singer S.R."/>
            <person name="Sinharoy S."/>
            <person name="Sterck L."/>
            <person name="Viollet A."/>
            <person name="Wang B.B."/>
            <person name="Wang K."/>
            <person name="Wang M."/>
            <person name="Wang X."/>
            <person name="Warfsmann J."/>
            <person name="Weissenbach J."/>
            <person name="White D.D."/>
            <person name="White J.D."/>
            <person name="Wiley G.B."/>
            <person name="Wincker P."/>
            <person name="Xing Y."/>
            <person name="Yang L."/>
            <person name="Yao Z."/>
            <person name="Ying F."/>
            <person name="Zhai J."/>
            <person name="Zhou L."/>
            <person name="Zuber A."/>
            <person name="Denarie J."/>
            <person name="Dixon R.A."/>
            <person name="May G.D."/>
            <person name="Schwartz D.C."/>
            <person name="Rogers J."/>
            <person name="Quetier F."/>
            <person name="Town C.D."/>
            <person name="Roe B.A."/>
        </authorList>
    </citation>
    <scope>NUCLEOTIDE SEQUENCE [LARGE SCALE GENOMIC DNA]</scope>
    <source>
        <strain evidence="1">A17</strain>
        <strain evidence="2 3">cv. Jemalong A17</strain>
    </source>
</reference>